<dbReference type="Proteomes" id="UP001612741">
    <property type="component" value="Unassembled WGS sequence"/>
</dbReference>
<accession>A0ABW7Z5R6</accession>
<reference evidence="2 3" key="1">
    <citation type="submission" date="2024-10" db="EMBL/GenBank/DDBJ databases">
        <title>The Natural Products Discovery Center: Release of the First 8490 Sequenced Strains for Exploring Actinobacteria Biosynthetic Diversity.</title>
        <authorList>
            <person name="Kalkreuter E."/>
            <person name="Kautsar S.A."/>
            <person name="Yang D."/>
            <person name="Bader C.D."/>
            <person name="Teijaro C.N."/>
            <person name="Fluegel L."/>
            <person name="Davis C.M."/>
            <person name="Simpson J.R."/>
            <person name="Lauterbach L."/>
            <person name="Steele A.D."/>
            <person name="Gui C."/>
            <person name="Meng S."/>
            <person name="Li G."/>
            <person name="Viehrig K."/>
            <person name="Ye F."/>
            <person name="Su P."/>
            <person name="Kiefer A.F."/>
            <person name="Nichols A."/>
            <person name="Cepeda A.J."/>
            <person name="Yan W."/>
            <person name="Fan B."/>
            <person name="Jiang Y."/>
            <person name="Adhikari A."/>
            <person name="Zheng C.-J."/>
            <person name="Schuster L."/>
            <person name="Cowan T.M."/>
            <person name="Smanski M.J."/>
            <person name="Chevrette M.G."/>
            <person name="De Carvalho L.P.S."/>
            <person name="Shen B."/>
        </authorList>
    </citation>
    <scope>NUCLEOTIDE SEQUENCE [LARGE SCALE GENOMIC DNA]</scope>
    <source>
        <strain evidence="2 3">NPDC050545</strain>
    </source>
</reference>
<proteinExistence type="predicted"/>
<keyword evidence="1" id="KW-0472">Membrane</keyword>
<dbReference type="RefSeq" id="WP_397089294.1">
    <property type="nucleotide sequence ID" value="NZ_JBITGY010000012.1"/>
</dbReference>
<feature type="transmembrane region" description="Helical" evidence="1">
    <location>
        <begin position="6"/>
        <end position="25"/>
    </location>
</feature>
<comment type="caution">
    <text evidence="2">The sequence shown here is derived from an EMBL/GenBank/DDBJ whole genome shotgun (WGS) entry which is preliminary data.</text>
</comment>
<keyword evidence="1" id="KW-1133">Transmembrane helix</keyword>
<gene>
    <name evidence="2" type="ORF">ACIBG2_39485</name>
</gene>
<name>A0ABW7Z5R6_9ACTN</name>
<evidence type="ECO:0000256" key="1">
    <source>
        <dbReference type="SAM" id="Phobius"/>
    </source>
</evidence>
<dbReference type="Pfam" id="PF19684">
    <property type="entry name" value="DUF6186"/>
    <property type="match status" value="1"/>
</dbReference>
<organism evidence="2 3">
    <name type="scientific">Nonomuraea typhae</name>
    <dbReference type="NCBI Taxonomy" id="2603600"/>
    <lineage>
        <taxon>Bacteria</taxon>
        <taxon>Bacillati</taxon>
        <taxon>Actinomycetota</taxon>
        <taxon>Actinomycetes</taxon>
        <taxon>Streptosporangiales</taxon>
        <taxon>Streptosporangiaceae</taxon>
        <taxon>Nonomuraea</taxon>
    </lineage>
</organism>
<protein>
    <submittedName>
        <fullName evidence="2">DUF6186 family protein</fullName>
    </submittedName>
</protein>
<dbReference type="EMBL" id="JBITGY010000012">
    <property type="protein sequence ID" value="MFI6503521.1"/>
    <property type="molecule type" value="Genomic_DNA"/>
</dbReference>
<keyword evidence="1" id="KW-0812">Transmembrane</keyword>
<keyword evidence="3" id="KW-1185">Reference proteome</keyword>
<feature type="transmembrane region" description="Helical" evidence="1">
    <location>
        <begin position="46"/>
        <end position="64"/>
    </location>
</feature>
<evidence type="ECO:0000313" key="3">
    <source>
        <dbReference type="Proteomes" id="UP001612741"/>
    </source>
</evidence>
<evidence type="ECO:0000313" key="2">
    <source>
        <dbReference type="EMBL" id="MFI6503521.1"/>
    </source>
</evidence>
<sequence>MTTWALTVFVYGAALVAMLVLEVAARWPGSTLPTAGECLARVMRHPAGRLLVVLSWWWIGWHFLAR</sequence>
<dbReference type="InterPro" id="IPR046177">
    <property type="entry name" value="DUF6186"/>
</dbReference>